<dbReference type="PANTHER" id="PTHR21198">
    <property type="entry name" value="GLUTAMATE RACEMASE"/>
    <property type="match status" value="1"/>
</dbReference>
<comment type="similarity">
    <text evidence="1">Belongs to the aspartate/glutamate racemases family.</text>
</comment>
<organism evidence="3 4">
    <name type="scientific">Desulfofustis limnaeus</name>
    <dbReference type="NCBI Taxonomy" id="2740163"/>
    <lineage>
        <taxon>Bacteria</taxon>
        <taxon>Pseudomonadati</taxon>
        <taxon>Thermodesulfobacteriota</taxon>
        <taxon>Desulfobulbia</taxon>
        <taxon>Desulfobulbales</taxon>
        <taxon>Desulfocapsaceae</taxon>
        <taxon>Desulfofustis</taxon>
    </lineage>
</organism>
<keyword evidence="4" id="KW-1185">Reference proteome</keyword>
<reference evidence="3 4" key="1">
    <citation type="submission" date="2022-01" db="EMBL/GenBank/DDBJ databases">
        <title>Desulfofustis limnae sp. nov., a novel mesophilic sulfate-reducing bacterium isolated from marsh soil.</title>
        <authorList>
            <person name="Watanabe M."/>
            <person name="Takahashi A."/>
            <person name="Kojima H."/>
            <person name="Fukui M."/>
        </authorList>
    </citation>
    <scope>NUCLEOTIDE SEQUENCE [LARGE SCALE GENOMIC DNA]</scope>
    <source>
        <strain evidence="3 4">PPLL</strain>
    </source>
</reference>
<name>A0ABN6M8J5_9BACT</name>
<protein>
    <submittedName>
        <fullName evidence="3">Aspartate racemase</fullName>
    </submittedName>
</protein>
<dbReference type="InterPro" id="IPR015942">
    <property type="entry name" value="Asp/Glu/hydantoin_racemase"/>
</dbReference>
<dbReference type="Gene3D" id="3.40.50.1860">
    <property type="match status" value="2"/>
</dbReference>
<sequence length="230" mass="25086">MKTIGLLGGMSWESTIGYYRIINEGVKQRLGGFHSAKIALYSVDFEPIEELQRRGNWQAMGDMLAAAARGVEAAGADFLLICTNTMHKVEPQIAGALSIPVLHIADATAAALGRYGITTVGLLGTAFTMEQEFYKDRLSQRHGLTVLVPDPAERQRVHDIIFNELCLGTVKDTSRQIYLDIIDSLAARGAEAVILGCTEIGILVNQDHTEVRLFDTTRIHAEQAVAYALG</sequence>
<evidence type="ECO:0000256" key="2">
    <source>
        <dbReference type="ARBA" id="ARBA00023235"/>
    </source>
</evidence>
<gene>
    <name evidence="3" type="ORF">DPPLL_26100</name>
</gene>
<evidence type="ECO:0000313" key="4">
    <source>
        <dbReference type="Proteomes" id="UP000830055"/>
    </source>
</evidence>
<keyword evidence="2" id="KW-0413">Isomerase</keyword>
<evidence type="ECO:0000313" key="3">
    <source>
        <dbReference type="EMBL" id="BDD88245.1"/>
    </source>
</evidence>
<dbReference type="Pfam" id="PF01177">
    <property type="entry name" value="Asp_Glu_race"/>
    <property type="match status" value="1"/>
</dbReference>
<dbReference type="SUPFAM" id="SSF53681">
    <property type="entry name" value="Aspartate/glutamate racemase"/>
    <property type="match status" value="2"/>
</dbReference>
<dbReference type="PANTHER" id="PTHR21198:SF7">
    <property type="entry name" value="ASPARTATE-GLUTAMATE RACEMASE FAMILY"/>
    <property type="match status" value="1"/>
</dbReference>
<dbReference type="EMBL" id="AP025516">
    <property type="protein sequence ID" value="BDD88245.1"/>
    <property type="molecule type" value="Genomic_DNA"/>
</dbReference>
<dbReference type="InterPro" id="IPR001920">
    <property type="entry name" value="Asp/Glu_race"/>
</dbReference>
<dbReference type="InterPro" id="IPR004380">
    <property type="entry name" value="Asp_race"/>
</dbReference>
<accession>A0ABN6M8J5</accession>
<dbReference type="RefSeq" id="WP_284151627.1">
    <property type="nucleotide sequence ID" value="NZ_AP025516.1"/>
</dbReference>
<dbReference type="NCBIfam" id="TIGR00035">
    <property type="entry name" value="asp_race"/>
    <property type="match status" value="1"/>
</dbReference>
<dbReference type="Proteomes" id="UP000830055">
    <property type="component" value="Chromosome"/>
</dbReference>
<proteinExistence type="inferred from homology"/>
<evidence type="ECO:0000256" key="1">
    <source>
        <dbReference type="ARBA" id="ARBA00007847"/>
    </source>
</evidence>